<proteinExistence type="predicted"/>
<dbReference type="InterPro" id="IPR011711">
    <property type="entry name" value="GntR_C"/>
</dbReference>
<dbReference type="PROSITE" id="PS50949">
    <property type="entry name" value="HTH_GNTR"/>
    <property type="match status" value="1"/>
</dbReference>
<dbReference type="SMART" id="SM00345">
    <property type="entry name" value="HTH_GNTR"/>
    <property type="match status" value="1"/>
</dbReference>
<dbReference type="Gene3D" id="1.10.10.10">
    <property type="entry name" value="Winged helix-like DNA-binding domain superfamily/Winged helix DNA-binding domain"/>
    <property type="match status" value="1"/>
</dbReference>
<accession>A0A6B9FY11</accession>
<dbReference type="InterPro" id="IPR036390">
    <property type="entry name" value="WH_DNA-bd_sf"/>
</dbReference>
<keyword evidence="2" id="KW-0238">DNA-binding</keyword>
<dbReference type="SUPFAM" id="SSF48008">
    <property type="entry name" value="GntR ligand-binding domain-like"/>
    <property type="match status" value="1"/>
</dbReference>
<keyword evidence="3" id="KW-0804">Transcription</keyword>
<dbReference type="InterPro" id="IPR008920">
    <property type="entry name" value="TF_FadR/GntR_C"/>
</dbReference>
<dbReference type="AlphaFoldDB" id="A0A6B9FY11"/>
<sequence length="222" mass="24631">MSRIQAIAQTSLVNETLGKLVEAIASGEFIPGQKLSEASLARQLGISRGPLREALQRLEGKVVMRTPRRGVRVIDFSRPVLEQIFYVREALEGMAARLAAENSSTGEIEALTELLSGHAVRPELEAGEAYLQRSDDEDFHLAIARAAKCERLQALLLDEVYFQLRLYRARSSMRPGRARAALEEHRSIVAALEAHDPSAAEREMRRHIRNARLSALAGLPTQ</sequence>
<dbReference type="SUPFAM" id="SSF46785">
    <property type="entry name" value="Winged helix' DNA-binding domain"/>
    <property type="match status" value="1"/>
</dbReference>
<gene>
    <name evidence="5" type="ORF">MMSR116_08055</name>
</gene>
<dbReference type="Gene3D" id="1.20.120.530">
    <property type="entry name" value="GntR ligand-binding domain-like"/>
    <property type="match status" value="1"/>
</dbReference>
<dbReference type="InterPro" id="IPR000524">
    <property type="entry name" value="Tscrpt_reg_HTH_GntR"/>
</dbReference>
<evidence type="ECO:0000259" key="4">
    <source>
        <dbReference type="PROSITE" id="PS50949"/>
    </source>
</evidence>
<dbReference type="Proteomes" id="UP000012488">
    <property type="component" value="Chromosome"/>
</dbReference>
<dbReference type="EMBL" id="CP043538">
    <property type="protein sequence ID" value="QGY06086.1"/>
    <property type="molecule type" value="Genomic_DNA"/>
</dbReference>
<feature type="domain" description="HTH gntR-type" evidence="4">
    <location>
        <begin position="10"/>
        <end position="76"/>
    </location>
</feature>
<evidence type="ECO:0000313" key="5">
    <source>
        <dbReference type="EMBL" id="QGY06086.1"/>
    </source>
</evidence>
<dbReference type="SMART" id="SM00895">
    <property type="entry name" value="FCD"/>
    <property type="match status" value="1"/>
</dbReference>
<dbReference type="OrthoDB" id="9788098at2"/>
<dbReference type="GO" id="GO:0003677">
    <property type="term" value="F:DNA binding"/>
    <property type="evidence" value="ECO:0007669"/>
    <property type="project" value="UniProtKB-KW"/>
</dbReference>
<evidence type="ECO:0000256" key="3">
    <source>
        <dbReference type="ARBA" id="ARBA00023163"/>
    </source>
</evidence>
<evidence type="ECO:0000256" key="1">
    <source>
        <dbReference type="ARBA" id="ARBA00023015"/>
    </source>
</evidence>
<dbReference type="InterPro" id="IPR036388">
    <property type="entry name" value="WH-like_DNA-bd_sf"/>
</dbReference>
<dbReference type="Pfam" id="PF07729">
    <property type="entry name" value="FCD"/>
    <property type="match status" value="1"/>
</dbReference>
<dbReference type="KEGG" id="mmes:MMSR116_08055"/>
<reference evidence="5 6" key="2">
    <citation type="journal article" date="2013" name="Genome Announc.">
        <title>Draft Genome Sequence of Methylobacterium mesophilicum Strain SR1.6/6, Isolated from Citrus sinensis.</title>
        <authorList>
            <person name="Marinho Almeida D."/>
            <person name="Dini-Andreote F."/>
            <person name="Camargo Neves A.A."/>
            <person name="Juca Ramos R.T."/>
            <person name="Andreote F.D."/>
            <person name="Carneiro A.R."/>
            <person name="Oliveira de Souza Lima A."/>
            <person name="Caracciolo Gomes de Sa P.H."/>
            <person name="Ribeiro Barbosa M.S."/>
            <person name="Araujo W.L."/>
            <person name="Silva A."/>
        </authorList>
    </citation>
    <scope>NUCLEOTIDE SEQUENCE [LARGE SCALE GENOMIC DNA]</scope>
    <source>
        <strain evidence="5 6">SR1.6/6</strain>
    </source>
</reference>
<evidence type="ECO:0000256" key="2">
    <source>
        <dbReference type="ARBA" id="ARBA00023125"/>
    </source>
</evidence>
<dbReference type="PANTHER" id="PTHR43537">
    <property type="entry name" value="TRANSCRIPTIONAL REGULATOR, GNTR FAMILY"/>
    <property type="match status" value="1"/>
</dbReference>
<keyword evidence="1" id="KW-0805">Transcription regulation</keyword>
<dbReference type="Pfam" id="PF00392">
    <property type="entry name" value="GntR"/>
    <property type="match status" value="1"/>
</dbReference>
<organism evidence="5 6">
    <name type="scientific">Methylobacterium mesophilicum SR1.6/6</name>
    <dbReference type="NCBI Taxonomy" id="908290"/>
    <lineage>
        <taxon>Bacteria</taxon>
        <taxon>Pseudomonadati</taxon>
        <taxon>Pseudomonadota</taxon>
        <taxon>Alphaproteobacteria</taxon>
        <taxon>Hyphomicrobiales</taxon>
        <taxon>Methylobacteriaceae</taxon>
        <taxon>Methylobacterium</taxon>
    </lineage>
</organism>
<dbReference type="GO" id="GO:0003700">
    <property type="term" value="F:DNA-binding transcription factor activity"/>
    <property type="evidence" value="ECO:0007669"/>
    <property type="project" value="InterPro"/>
</dbReference>
<protein>
    <submittedName>
        <fullName evidence="5">GntR family transcriptional regulator</fullName>
    </submittedName>
</protein>
<evidence type="ECO:0000313" key="6">
    <source>
        <dbReference type="Proteomes" id="UP000012488"/>
    </source>
</evidence>
<name>A0A6B9FY11_9HYPH</name>
<reference evidence="5 6" key="1">
    <citation type="journal article" date="2012" name="Genet. Mol. Biol.">
        <title>Analysis of 16S rRNA and mxaF genes revealing insights into Methylobacterium niche-specific plant association.</title>
        <authorList>
            <person name="Dourado M.N."/>
            <person name="Andreote F.D."/>
            <person name="Dini-Andreote F."/>
            <person name="Conti R."/>
            <person name="Araujo J.M."/>
            <person name="Araujo W.L."/>
        </authorList>
    </citation>
    <scope>NUCLEOTIDE SEQUENCE [LARGE SCALE GENOMIC DNA]</scope>
    <source>
        <strain evidence="5 6">SR1.6/6</strain>
    </source>
</reference>
<dbReference type="PANTHER" id="PTHR43537:SF49">
    <property type="entry name" value="TRANSCRIPTIONAL REGULATORY PROTEIN"/>
    <property type="match status" value="1"/>
</dbReference>